<dbReference type="SMART" id="SM01178">
    <property type="entry name" value="DUF4217"/>
    <property type="match status" value="1"/>
</dbReference>
<evidence type="ECO:0000313" key="14">
    <source>
        <dbReference type="EMBL" id="AQK62279.1"/>
    </source>
</evidence>
<dbReference type="IntAct" id="A0A1D6GFC7">
    <property type="interactions" value="10"/>
</dbReference>
<dbReference type="InterPro" id="IPR011545">
    <property type="entry name" value="DEAD/DEAH_box_helicase_dom"/>
</dbReference>
<dbReference type="EC" id="3.6.4.13" evidence="9"/>
<sequence>MCPAAATTSSAKPSKKRKQPVIAPPESDSEEESVYDTASDDDEEEEETQELESEDVDEEVEEGSEGGEENEIGDDSEVEEEEVKEKKEKEETVKEKKEKKDMKQEGKKAKKQEEKKAKKDKKEEEKKVMEDKKEEEKKAKKKSEGSGILSNKLFSELPLSELTAKAIREMNYTHLTQIQARSIPHLLEGNDVMGAAKTGSGKTLAFLIPAIEMLYHTHFSPRNGTGAIVVCPTRELAIQTHNVAKELMKYHSQTLGYVIGGNNRRSEADQLAKGINLLVATPGRLLDHLQNTKSFIYRRLKCLVIDEADRILEQNFEEDMKQIFKRLPQNRQTVLFSATQTPEVEKFAKLSFEKNEESKKKPVYVGVDDDKSKATVEGLQQGYCVISSDKRFLVLYAFLRKKRNKKIMVFFSSCNSVKFHAELLNFLGIECSDIHGKQKQQKRTTTFFSFCKAEKGILLCTNVAARGLDIPDVDYILQYDPPDEPKDYIHRVGRTARGEKGKGSALLFLLPEELKFLIYLKAAKVTLTEYEFNQKNVPNLQSQLLTRADEQENIVGENYFLNQSAKEAYRSYVLAYDSHSMKDIFNVHQLDLQKVAASFGFKNPPKVNLDLDSSAAKHRKKMRRVDGGKRHGISASNPYGRKDKGGAGDKRQLARF</sequence>
<dbReference type="InterPro" id="IPR014001">
    <property type="entry name" value="Helicase_ATP-bd"/>
</dbReference>
<dbReference type="InterPro" id="IPR000629">
    <property type="entry name" value="RNA-helicase_DEAD-box_CS"/>
</dbReference>
<evidence type="ECO:0000259" key="13">
    <source>
        <dbReference type="PROSITE" id="PS51195"/>
    </source>
</evidence>
<keyword evidence="3 8" id="KW-0347">Helicase</keyword>
<dbReference type="GO" id="GO:0016787">
    <property type="term" value="F:hydrolase activity"/>
    <property type="evidence" value="ECO:0007669"/>
    <property type="project" value="UniProtKB-KW"/>
</dbReference>
<protein>
    <recommendedName>
        <fullName evidence="9">ATP-dependent RNA helicase</fullName>
        <ecNumber evidence="9">3.6.4.13</ecNumber>
    </recommendedName>
</protein>
<dbReference type="InterPro" id="IPR014014">
    <property type="entry name" value="RNA_helicase_DEAD_Q_motif"/>
</dbReference>
<dbReference type="Gene3D" id="3.40.50.300">
    <property type="entry name" value="P-loop containing nucleotide triphosphate hydrolases"/>
    <property type="match status" value="2"/>
</dbReference>
<keyword evidence="4 8" id="KW-0067">ATP-binding</keyword>
<evidence type="ECO:0000256" key="2">
    <source>
        <dbReference type="ARBA" id="ARBA00022801"/>
    </source>
</evidence>
<dbReference type="GO" id="GO:0003724">
    <property type="term" value="F:RNA helicase activity"/>
    <property type="evidence" value="ECO:0007669"/>
    <property type="project" value="UniProtKB-EC"/>
</dbReference>
<comment type="similarity">
    <text evidence="6">Belongs to the DEAD box helicase family. DDX18/HAS1 subfamily.</text>
</comment>
<dbReference type="InterPro" id="IPR025313">
    <property type="entry name" value="SPB4-like_CTE"/>
</dbReference>
<feature type="domain" description="Helicase ATP-binding" evidence="11">
    <location>
        <begin position="183"/>
        <end position="358"/>
    </location>
</feature>
<reference evidence="14" key="1">
    <citation type="submission" date="2015-12" db="EMBL/GenBank/DDBJ databases">
        <title>Update maize B73 reference genome by single molecule sequencing technologies.</title>
        <authorList>
            <consortium name="Maize Genome Sequencing Project"/>
            <person name="Ware D."/>
        </authorList>
    </citation>
    <scope>NUCLEOTIDE SEQUENCE</scope>
    <source>
        <tissue evidence="14">Seedling</tissue>
    </source>
</reference>
<feature type="compositionally biased region" description="Basic and acidic residues" evidence="10">
    <location>
        <begin position="640"/>
        <end position="656"/>
    </location>
</feature>
<dbReference type="GO" id="GO:0003723">
    <property type="term" value="F:RNA binding"/>
    <property type="evidence" value="ECO:0007669"/>
    <property type="project" value="UniProtKB-UniRule"/>
</dbReference>
<dbReference type="SMART" id="SM00487">
    <property type="entry name" value="DEXDc"/>
    <property type="match status" value="1"/>
</dbReference>
<dbReference type="STRING" id="4577.A0A1D6GFC7"/>
<keyword evidence="5 9" id="KW-0694">RNA-binding</keyword>
<gene>
    <name evidence="14" type="ORF">ZEAMMB73_Zm00001d013056</name>
</gene>
<accession>A0A1D6GFC7</accession>
<dbReference type="InterPro" id="IPR001650">
    <property type="entry name" value="Helicase_C-like"/>
</dbReference>
<dbReference type="Pfam" id="PF00271">
    <property type="entry name" value="Helicase_C"/>
    <property type="match status" value="1"/>
</dbReference>
<comment type="catalytic activity">
    <reaction evidence="7 9">
        <text>ATP + H2O = ADP + phosphate + H(+)</text>
        <dbReference type="Rhea" id="RHEA:13065"/>
        <dbReference type="ChEBI" id="CHEBI:15377"/>
        <dbReference type="ChEBI" id="CHEBI:15378"/>
        <dbReference type="ChEBI" id="CHEBI:30616"/>
        <dbReference type="ChEBI" id="CHEBI:43474"/>
        <dbReference type="ChEBI" id="CHEBI:456216"/>
        <dbReference type="EC" id="3.6.4.13"/>
    </reaction>
</comment>
<dbReference type="SMR" id="A0A1D6GFC7"/>
<dbReference type="ExpressionAtlas" id="A0A1D6GFC7">
    <property type="expression patterns" value="baseline and differential"/>
</dbReference>
<dbReference type="FunCoup" id="A0A1D6GFC7">
    <property type="interactions" value="2230"/>
</dbReference>
<dbReference type="FunFam" id="3.40.50.300:FF:000379">
    <property type="entry name" value="RNA helicase"/>
    <property type="match status" value="1"/>
</dbReference>
<keyword evidence="1 8" id="KW-0547">Nucleotide-binding</keyword>
<comment type="domain">
    <text evidence="9">The Q motif is unique to and characteristic of the DEAD box family of RNA helicases and controls ATP binding and hydrolysis.</text>
</comment>
<dbReference type="CDD" id="cd18787">
    <property type="entry name" value="SF2_C_DEAD"/>
    <property type="match status" value="1"/>
</dbReference>
<feature type="domain" description="Helicase C-terminal" evidence="12">
    <location>
        <begin position="378"/>
        <end position="538"/>
    </location>
</feature>
<evidence type="ECO:0000256" key="3">
    <source>
        <dbReference type="ARBA" id="ARBA00022806"/>
    </source>
</evidence>
<feature type="region of interest" description="Disordered" evidence="10">
    <location>
        <begin position="610"/>
        <end position="656"/>
    </location>
</feature>
<name>A0A1D6GFC7_MAIZE</name>
<dbReference type="EMBL" id="CM000781">
    <property type="protein sequence ID" value="AQK62279.1"/>
    <property type="molecule type" value="Genomic_DNA"/>
</dbReference>
<evidence type="ECO:0000256" key="1">
    <source>
        <dbReference type="ARBA" id="ARBA00022741"/>
    </source>
</evidence>
<dbReference type="PROSITE" id="PS51195">
    <property type="entry name" value="Q_MOTIF"/>
    <property type="match status" value="1"/>
</dbReference>
<dbReference type="PROSITE" id="PS00039">
    <property type="entry name" value="DEAD_ATP_HELICASE"/>
    <property type="match status" value="1"/>
</dbReference>
<dbReference type="AlphaFoldDB" id="A0A1D6GFC7"/>
<evidence type="ECO:0000256" key="9">
    <source>
        <dbReference type="RuleBase" id="RU365068"/>
    </source>
</evidence>
<dbReference type="SUPFAM" id="SSF52540">
    <property type="entry name" value="P-loop containing nucleoside triphosphate hydrolases"/>
    <property type="match status" value="1"/>
</dbReference>
<organism evidence="14">
    <name type="scientific">Zea mays</name>
    <name type="common">Maize</name>
    <dbReference type="NCBI Taxonomy" id="4577"/>
    <lineage>
        <taxon>Eukaryota</taxon>
        <taxon>Viridiplantae</taxon>
        <taxon>Streptophyta</taxon>
        <taxon>Embryophyta</taxon>
        <taxon>Tracheophyta</taxon>
        <taxon>Spermatophyta</taxon>
        <taxon>Magnoliopsida</taxon>
        <taxon>Liliopsida</taxon>
        <taxon>Poales</taxon>
        <taxon>Poaceae</taxon>
        <taxon>PACMAD clade</taxon>
        <taxon>Panicoideae</taxon>
        <taxon>Andropogonodae</taxon>
        <taxon>Andropogoneae</taxon>
        <taxon>Tripsacinae</taxon>
        <taxon>Zea</taxon>
    </lineage>
</organism>
<feature type="region of interest" description="Disordered" evidence="10">
    <location>
        <begin position="1"/>
        <end position="145"/>
    </location>
</feature>
<dbReference type="SMART" id="SM00490">
    <property type="entry name" value="HELICc"/>
    <property type="match status" value="1"/>
</dbReference>
<dbReference type="Pfam" id="PF13959">
    <property type="entry name" value="CTE_SPB4"/>
    <property type="match status" value="1"/>
</dbReference>
<evidence type="ECO:0000256" key="5">
    <source>
        <dbReference type="ARBA" id="ARBA00022884"/>
    </source>
</evidence>
<evidence type="ECO:0000259" key="12">
    <source>
        <dbReference type="PROSITE" id="PS51194"/>
    </source>
</evidence>
<dbReference type="Pfam" id="PF00270">
    <property type="entry name" value="DEAD"/>
    <property type="match status" value="1"/>
</dbReference>
<dbReference type="InterPro" id="IPR044773">
    <property type="entry name" value="DDX18/Has1_DEADc"/>
</dbReference>
<evidence type="ECO:0000259" key="11">
    <source>
        <dbReference type="PROSITE" id="PS51192"/>
    </source>
</evidence>
<feature type="compositionally biased region" description="Acidic residues" evidence="10">
    <location>
        <begin position="27"/>
        <end position="82"/>
    </location>
</feature>
<keyword evidence="2 8" id="KW-0378">Hydrolase</keyword>
<dbReference type="PROSITE" id="PS51194">
    <property type="entry name" value="HELICASE_CTER"/>
    <property type="match status" value="1"/>
</dbReference>
<feature type="compositionally biased region" description="Low complexity" evidence="10">
    <location>
        <begin position="1"/>
        <end position="12"/>
    </location>
</feature>
<evidence type="ECO:0000256" key="4">
    <source>
        <dbReference type="ARBA" id="ARBA00022840"/>
    </source>
</evidence>
<dbReference type="PROSITE" id="PS51192">
    <property type="entry name" value="HELICASE_ATP_BIND_1"/>
    <property type="match status" value="1"/>
</dbReference>
<proteinExistence type="inferred from homology"/>
<dbReference type="InterPro" id="IPR027417">
    <property type="entry name" value="P-loop_NTPase"/>
</dbReference>
<dbReference type="InParanoid" id="A0A1D6GFC7"/>
<evidence type="ECO:0000256" key="7">
    <source>
        <dbReference type="ARBA" id="ARBA00047984"/>
    </source>
</evidence>
<dbReference type="GO" id="GO:0005524">
    <property type="term" value="F:ATP binding"/>
    <property type="evidence" value="ECO:0007669"/>
    <property type="project" value="UniProtKB-UniRule"/>
</dbReference>
<evidence type="ECO:0000256" key="6">
    <source>
        <dbReference type="ARBA" id="ARBA00024357"/>
    </source>
</evidence>
<evidence type="ECO:0000256" key="8">
    <source>
        <dbReference type="RuleBase" id="RU000492"/>
    </source>
</evidence>
<comment type="function">
    <text evidence="9">RNA helicase.</text>
</comment>
<feature type="compositionally biased region" description="Basic and acidic residues" evidence="10">
    <location>
        <begin position="83"/>
        <end position="144"/>
    </location>
</feature>
<evidence type="ECO:0000256" key="10">
    <source>
        <dbReference type="SAM" id="MobiDB-lite"/>
    </source>
</evidence>
<feature type="domain" description="DEAD-box RNA helicase Q" evidence="13">
    <location>
        <begin position="152"/>
        <end position="180"/>
    </location>
</feature>
<dbReference type="PANTHER" id="PTHR24031">
    <property type="entry name" value="RNA HELICASE"/>
    <property type="match status" value="1"/>
</dbReference>
<dbReference type="CDD" id="cd17942">
    <property type="entry name" value="DEADc_DDX18"/>
    <property type="match status" value="1"/>
</dbReference>